<keyword evidence="1" id="KW-1133">Transmembrane helix</keyword>
<keyword evidence="3" id="KW-1185">Reference proteome</keyword>
<accession>A0A511Z718</accession>
<dbReference type="AlphaFoldDB" id="A0A511Z718"/>
<feature type="transmembrane region" description="Helical" evidence="1">
    <location>
        <begin position="70"/>
        <end position="93"/>
    </location>
</feature>
<feature type="transmembrane region" description="Helical" evidence="1">
    <location>
        <begin position="105"/>
        <end position="127"/>
    </location>
</feature>
<feature type="transmembrane region" description="Helical" evidence="1">
    <location>
        <begin position="6"/>
        <end position="24"/>
    </location>
</feature>
<comment type="caution">
    <text evidence="2">The sequence shown here is derived from an EMBL/GenBank/DDBJ whole genome shotgun (WGS) entry which is preliminary data.</text>
</comment>
<evidence type="ECO:0000256" key="1">
    <source>
        <dbReference type="SAM" id="Phobius"/>
    </source>
</evidence>
<gene>
    <name evidence="2" type="ORF">SLU01_15530</name>
</gene>
<feature type="transmembrane region" description="Helical" evidence="1">
    <location>
        <begin position="44"/>
        <end position="64"/>
    </location>
</feature>
<dbReference type="RefSeq" id="WP_174842627.1">
    <property type="nucleotide sequence ID" value="NZ_BJYL01000020.1"/>
</dbReference>
<feature type="transmembrane region" description="Helical" evidence="1">
    <location>
        <begin position="133"/>
        <end position="150"/>
    </location>
</feature>
<protein>
    <submittedName>
        <fullName evidence="2">Uncharacterized protein</fullName>
    </submittedName>
</protein>
<proteinExistence type="predicted"/>
<name>A0A511Z718_9BACL</name>
<organism evidence="2 3">
    <name type="scientific">Sporosarcina luteola</name>
    <dbReference type="NCBI Taxonomy" id="582850"/>
    <lineage>
        <taxon>Bacteria</taxon>
        <taxon>Bacillati</taxon>
        <taxon>Bacillota</taxon>
        <taxon>Bacilli</taxon>
        <taxon>Bacillales</taxon>
        <taxon>Caryophanaceae</taxon>
        <taxon>Sporosarcina</taxon>
    </lineage>
</organism>
<reference evidence="2 3" key="1">
    <citation type="submission" date="2019-07" db="EMBL/GenBank/DDBJ databases">
        <title>Whole genome shotgun sequence of Sporosarcina luteola NBRC 105378.</title>
        <authorList>
            <person name="Hosoyama A."/>
            <person name="Uohara A."/>
            <person name="Ohji S."/>
            <person name="Ichikawa N."/>
        </authorList>
    </citation>
    <scope>NUCLEOTIDE SEQUENCE [LARGE SCALE GENOMIC DNA]</scope>
    <source>
        <strain evidence="2 3">NBRC 105378</strain>
    </source>
</reference>
<feature type="transmembrane region" description="Helical" evidence="1">
    <location>
        <begin position="162"/>
        <end position="182"/>
    </location>
</feature>
<feature type="transmembrane region" description="Helical" evidence="1">
    <location>
        <begin position="188"/>
        <end position="206"/>
    </location>
</feature>
<keyword evidence="1" id="KW-0812">Transmembrane</keyword>
<keyword evidence="1" id="KW-0472">Membrane</keyword>
<sequence>MSTAQVSVGIIILSLSMGFLFYYFLNDLTREKKKGSMEEVLGQLMNFVIYMWIGKIILNLSVFLKDPLSIVAYPSNSSAFYVAVLASGITISLKFKRQKIDSTPFFQALLSILLMASFVYEFIQIVWNNNTYSIRYMGLLALLIIMIVVLRDRIATDRLNVIMIVGWMLGTLGLAFSMPFTMVFGYTISPWFLSLMFITSLTMLMIKKWRTVL</sequence>
<evidence type="ECO:0000313" key="3">
    <source>
        <dbReference type="Proteomes" id="UP000321901"/>
    </source>
</evidence>
<evidence type="ECO:0000313" key="2">
    <source>
        <dbReference type="EMBL" id="GEN83241.1"/>
    </source>
</evidence>
<dbReference type="EMBL" id="BJYL01000020">
    <property type="protein sequence ID" value="GEN83241.1"/>
    <property type="molecule type" value="Genomic_DNA"/>
</dbReference>
<dbReference type="Proteomes" id="UP000321901">
    <property type="component" value="Unassembled WGS sequence"/>
</dbReference>